<dbReference type="InterPro" id="IPR014746">
    <property type="entry name" value="Gln_synth/guanido_kin_cat_dom"/>
</dbReference>
<evidence type="ECO:0000313" key="12">
    <source>
        <dbReference type="Proteomes" id="UP001621714"/>
    </source>
</evidence>
<comment type="catalytic activity">
    <reaction evidence="7 8 9">
        <text>L-cysteine + L-glutamate + ATP = gamma-L-glutamyl-L-cysteine + ADP + phosphate + H(+)</text>
        <dbReference type="Rhea" id="RHEA:13285"/>
        <dbReference type="ChEBI" id="CHEBI:15378"/>
        <dbReference type="ChEBI" id="CHEBI:29985"/>
        <dbReference type="ChEBI" id="CHEBI:30616"/>
        <dbReference type="ChEBI" id="CHEBI:35235"/>
        <dbReference type="ChEBI" id="CHEBI:43474"/>
        <dbReference type="ChEBI" id="CHEBI:58173"/>
        <dbReference type="ChEBI" id="CHEBI:456216"/>
        <dbReference type="EC" id="6.3.2.2"/>
    </reaction>
</comment>
<dbReference type="GO" id="GO:0004357">
    <property type="term" value="F:glutamate-cysteine ligase activity"/>
    <property type="evidence" value="ECO:0007669"/>
    <property type="project" value="UniProtKB-EC"/>
</dbReference>
<dbReference type="PANTHER" id="PTHR38761:SF1">
    <property type="entry name" value="GLUTAMATE--CYSTEINE LIGASE"/>
    <property type="match status" value="1"/>
</dbReference>
<keyword evidence="6 8" id="KW-0067">ATP-binding</keyword>
<comment type="similarity">
    <text evidence="2 8">Belongs to the glutamate--cysteine ligase type 1 family. Type 1 subfamily.</text>
</comment>
<dbReference type="EC" id="6.3.2.2" evidence="8"/>
<dbReference type="SUPFAM" id="SSF55931">
    <property type="entry name" value="Glutamine synthetase/guanido kinase"/>
    <property type="match status" value="1"/>
</dbReference>
<comment type="pathway">
    <text evidence="1 8 9">Sulfur metabolism; glutathione biosynthesis; glutathione from L-cysteine and L-glutamate: step 1/2.</text>
</comment>
<sequence length="528" mass="59120">MTDHLNQQLKSLEDATRQGLFQSIRRGLEKETLRTTPLGEISQRPHPKALGSTLTHPHITTDYSEALLEFITPVCNSREATLDFLLDLHRFTLMRLEEQELLWPASMPCHLQGNASVPIAHYGSSPVGRMKEVYRHGLDWRYGRIMQTIAGLHYNVSFPDELWPLLAEQQGLGAETADDAWRSEQYFGLIRNFRRHSWLLIYLFGASPVLDDSFVAARQPGNLVPLADQTLGYPYATSLRMSDLGYQNKVQSSLKICFNSLENYVATLQQAIRTPHPDYEKIGVRVGDEYRQLNTHLLQIENEYYSDIRPKRVTRSGQKPTEALQEKGVEYIEVRCLDINPFLPGGVDLVQMYFLDAFLLFCLLEPSPPLSEAECAQIEANLARVVHHGRDPACQLTQAGAEVSLSAAAAALLDRLTPVCELLDLATPLATPFSAALDQQRAKVDNPELTPSARLLALTQECGGHLAAGLELARAQREMLLTLSVDSGREQLFEGLTRSSLDEQQRLETEGDQDFAAYLQAYFAPASV</sequence>
<dbReference type="PANTHER" id="PTHR38761">
    <property type="entry name" value="GLUTAMATE--CYSTEINE LIGASE"/>
    <property type="match status" value="1"/>
</dbReference>
<protein>
    <recommendedName>
        <fullName evidence="8">Glutamate--cysteine ligase</fullName>
        <ecNumber evidence="8">6.3.2.2</ecNumber>
    </recommendedName>
    <alternativeName>
        <fullName evidence="8">Gamma-ECS</fullName>
        <shortName evidence="8">GCS</shortName>
    </alternativeName>
    <alternativeName>
        <fullName evidence="8">Gamma-glutamylcysteine synthetase</fullName>
    </alternativeName>
</protein>
<keyword evidence="4 8" id="KW-0317">Glutathione biosynthesis</keyword>
<evidence type="ECO:0000259" key="10">
    <source>
        <dbReference type="Pfam" id="PF04262"/>
    </source>
</evidence>
<organism evidence="11 12">
    <name type="scientific">Marinospirillum alkalitolerans</name>
    <dbReference type="NCBI Taxonomy" id="3123374"/>
    <lineage>
        <taxon>Bacteria</taxon>
        <taxon>Pseudomonadati</taxon>
        <taxon>Pseudomonadota</taxon>
        <taxon>Gammaproteobacteria</taxon>
        <taxon>Oceanospirillales</taxon>
        <taxon>Oceanospirillaceae</taxon>
        <taxon>Marinospirillum</taxon>
    </lineage>
</organism>
<gene>
    <name evidence="8 11" type="primary">gshA</name>
    <name evidence="11" type="ORF">V6U78_01985</name>
</gene>
<evidence type="ECO:0000256" key="7">
    <source>
        <dbReference type="ARBA" id="ARBA00048819"/>
    </source>
</evidence>
<dbReference type="InterPro" id="IPR006334">
    <property type="entry name" value="Glut_cys_ligase"/>
</dbReference>
<keyword evidence="12" id="KW-1185">Reference proteome</keyword>
<keyword evidence="3 8" id="KW-0436">Ligase</keyword>
<evidence type="ECO:0000256" key="1">
    <source>
        <dbReference type="ARBA" id="ARBA00005006"/>
    </source>
</evidence>
<name>A0ABW8PU36_9GAMM</name>
<evidence type="ECO:0000256" key="6">
    <source>
        <dbReference type="ARBA" id="ARBA00022840"/>
    </source>
</evidence>
<comment type="caution">
    <text evidence="11">The sequence shown here is derived from an EMBL/GenBank/DDBJ whole genome shotgun (WGS) entry which is preliminary data.</text>
</comment>
<dbReference type="RefSeq" id="WP_405336659.1">
    <property type="nucleotide sequence ID" value="NZ_JBANFI010000001.1"/>
</dbReference>
<dbReference type="HAMAP" id="MF_00578">
    <property type="entry name" value="Glu_cys_ligase"/>
    <property type="match status" value="1"/>
</dbReference>
<reference evidence="11 12" key="1">
    <citation type="submission" date="2024-02" db="EMBL/GenBank/DDBJ databases">
        <title>Marinospirillum sp. MEB 164 isolated from Lonar lake sediment.</title>
        <authorList>
            <person name="Joshi A."/>
            <person name="Thite S."/>
        </authorList>
    </citation>
    <scope>NUCLEOTIDE SEQUENCE [LARGE SCALE GENOMIC DNA]</scope>
    <source>
        <strain evidence="11 12">MEB164</strain>
    </source>
</reference>
<dbReference type="Pfam" id="PF04262">
    <property type="entry name" value="Glu_cys_ligase"/>
    <property type="match status" value="1"/>
</dbReference>
<dbReference type="Proteomes" id="UP001621714">
    <property type="component" value="Unassembled WGS sequence"/>
</dbReference>
<evidence type="ECO:0000256" key="9">
    <source>
        <dbReference type="RuleBase" id="RU004391"/>
    </source>
</evidence>
<evidence type="ECO:0000256" key="2">
    <source>
        <dbReference type="ARBA" id="ARBA00008772"/>
    </source>
</evidence>
<evidence type="ECO:0000256" key="3">
    <source>
        <dbReference type="ARBA" id="ARBA00022598"/>
    </source>
</evidence>
<feature type="domain" description="Glutamate--cysteine ligase" evidence="10">
    <location>
        <begin position="9"/>
        <end position="385"/>
    </location>
</feature>
<accession>A0ABW8PU36</accession>
<evidence type="ECO:0000313" key="11">
    <source>
        <dbReference type="EMBL" id="MFK7159810.1"/>
    </source>
</evidence>
<dbReference type="Gene3D" id="3.30.590.20">
    <property type="match status" value="1"/>
</dbReference>
<keyword evidence="5 8" id="KW-0547">Nucleotide-binding</keyword>
<dbReference type="InterPro" id="IPR007370">
    <property type="entry name" value="Glu_cys_ligase"/>
</dbReference>
<evidence type="ECO:0000256" key="4">
    <source>
        <dbReference type="ARBA" id="ARBA00022684"/>
    </source>
</evidence>
<evidence type="ECO:0000256" key="8">
    <source>
        <dbReference type="HAMAP-Rule" id="MF_00578"/>
    </source>
</evidence>
<proteinExistence type="inferred from homology"/>
<dbReference type="EMBL" id="JBANFI010000001">
    <property type="protein sequence ID" value="MFK7159810.1"/>
    <property type="molecule type" value="Genomic_DNA"/>
</dbReference>
<evidence type="ECO:0000256" key="5">
    <source>
        <dbReference type="ARBA" id="ARBA00022741"/>
    </source>
</evidence>
<dbReference type="NCBIfam" id="TIGR01434">
    <property type="entry name" value="glu_cys_ligase"/>
    <property type="match status" value="1"/>
</dbReference>